<name>A0ABR4G0K7_9EURO</name>
<dbReference type="Proteomes" id="UP001610563">
    <property type="component" value="Unassembled WGS sequence"/>
</dbReference>
<gene>
    <name evidence="1" type="ORF">BJX66DRAFT_339730</name>
</gene>
<dbReference type="EMBL" id="JBFTWV010000070">
    <property type="protein sequence ID" value="KAL2789050.1"/>
    <property type="molecule type" value="Genomic_DNA"/>
</dbReference>
<comment type="caution">
    <text evidence="1">The sequence shown here is derived from an EMBL/GenBank/DDBJ whole genome shotgun (WGS) entry which is preliminary data.</text>
</comment>
<protein>
    <submittedName>
        <fullName evidence="1">Uncharacterized protein</fullName>
    </submittedName>
</protein>
<organism evidence="1 2">
    <name type="scientific">Aspergillus keveii</name>
    <dbReference type="NCBI Taxonomy" id="714993"/>
    <lineage>
        <taxon>Eukaryota</taxon>
        <taxon>Fungi</taxon>
        <taxon>Dikarya</taxon>
        <taxon>Ascomycota</taxon>
        <taxon>Pezizomycotina</taxon>
        <taxon>Eurotiomycetes</taxon>
        <taxon>Eurotiomycetidae</taxon>
        <taxon>Eurotiales</taxon>
        <taxon>Aspergillaceae</taxon>
        <taxon>Aspergillus</taxon>
        <taxon>Aspergillus subgen. Nidulantes</taxon>
    </lineage>
</organism>
<evidence type="ECO:0000313" key="2">
    <source>
        <dbReference type="Proteomes" id="UP001610563"/>
    </source>
</evidence>
<evidence type="ECO:0000313" key="1">
    <source>
        <dbReference type="EMBL" id="KAL2789050.1"/>
    </source>
</evidence>
<keyword evidence="2" id="KW-1185">Reference proteome</keyword>
<sequence length="121" mass="13777">MEATTTVKRFMNDEAPNYHEAFGVRSTFDDQRGEFSACHPHSDLKEALQNCAQTWSINCDLETCTWEDVFDEMQAAEDEYHRELGGNILTAGLKLVFSIAKQQADMRNKILAAFRTIVDII</sequence>
<proteinExistence type="predicted"/>
<reference evidence="1 2" key="1">
    <citation type="submission" date="2024-07" db="EMBL/GenBank/DDBJ databases">
        <title>Section-level genome sequencing and comparative genomics of Aspergillus sections Usti and Cavernicolus.</title>
        <authorList>
            <consortium name="Lawrence Berkeley National Laboratory"/>
            <person name="Nybo J.L."/>
            <person name="Vesth T.C."/>
            <person name="Theobald S."/>
            <person name="Frisvad J.C."/>
            <person name="Larsen T.O."/>
            <person name="Kjaerboelling I."/>
            <person name="Rothschild-Mancinelli K."/>
            <person name="Lyhne E.K."/>
            <person name="Kogle M.E."/>
            <person name="Barry K."/>
            <person name="Clum A."/>
            <person name="Na H."/>
            <person name="Ledsgaard L."/>
            <person name="Lin J."/>
            <person name="Lipzen A."/>
            <person name="Kuo A."/>
            <person name="Riley R."/>
            <person name="Mondo S."/>
            <person name="Labutti K."/>
            <person name="Haridas S."/>
            <person name="Pangalinan J."/>
            <person name="Salamov A.A."/>
            <person name="Simmons B.A."/>
            <person name="Magnuson J.K."/>
            <person name="Chen J."/>
            <person name="Drula E."/>
            <person name="Henrissat B."/>
            <person name="Wiebenga A."/>
            <person name="Lubbers R.J."/>
            <person name="Gomes A.C."/>
            <person name="Makela M.R."/>
            <person name="Stajich J."/>
            <person name="Grigoriev I.V."/>
            <person name="Mortensen U.H."/>
            <person name="De Vries R.P."/>
            <person name="Baker S.E."/>
            <person name="Andersen M.R."/>
        </authorList>
    </citation>
    <scope>NUCLEOTIDE SEQUENCE [LARGE SCALE GENOMIC DNA]</scope>
    <source>
        <strain evidence="1 2">CBS 209.92</strain>
    </source>
</reference>
<accession>A0ABR4G0K7</accession>